<accession>A0A8S5LJM3</accession>
<dbReference type="Pfam" id="PF07508">
    <property type="entry name" value="Recombinase"/>
    <property type="match status" value="1"/>
</dbReference>
<evidence type="ECO:0000259" key="2">
    <source>
        <dbReference type="PROSITE" id="PS51736"/>
    </source>
</evidence>
<dbReference type="PANTHER" id="PTHR30461">
    <property type="entry name" value="DNA-INVERTASE FROM LAMBDOID PROPHAGE"/>
    <property type="match status" value="1"/>
</dbReference>
<feature type="domain" description="Resolvase/invertase-type recombinase catalytic" evidence="2">
    <location>
        <begin position="3"/>
        <end position="151"/>
    </location>
</feature>
<dbReference type="InterPro" id="IPR036162">
    <property type="entry name" value="Resolvase-like_N_sf"/>
</dbReference>
<dbReference type="Pfam" id="PF00239">
    <property type="entry name" value="Resolvase"/>
    <property type="match status" value="1"/>
</dbReference>
<dbReference type="InterPro" id="IPR050639">
    <property type="entry name" value="SSR_resolvase"/>
</dbReference>
<dbReference type="Gene3D" id="3.40.50.1390">
    <property type="entry name" value="Resolvase, N-terminal catalytic domain"/>
    <property type="match status" value="1"/>
</dbReference>
<protein>
    <submittedName>
        <fullName evidence="4">Integrase</fullName>
    </submittedName>
</protein>
<sequence>MNTIAIYTRKSKFTGKGESIENQIEKCKKFIEFKFNIDSENVNIFIDEGFSGKNENRPQYQLMMEKIKKKEIDSIVIYQLNRLGRNARDIHNTMQLCDDLGVIIYSATEGFDSSTSFGRAVIGILASLAQLEREQLAERVKDNMYTLAKMGRWLGGQSPLGFDGSREYYIDETGKERSITKLKKNEEELKLVKLLYDKYLEEKSLSQVGKWALINHLTGKNGGNLNKNAINVILQNPVYVKSSKEVFEYLSNEGYEVCGEPNGNGLLRYGKDDEQIVATAKHKGVIPSDKWIEVQKILKDNVSKAPRMGKTNTALLTGLLRCKCGSTMRISYGQKRKDGTKPFYYICNMKINSGGARCNLKNLNGNLFEKNFIQFLKNYSKETLFAELQKLLNNSKDLESTISSNKIDLEIEKSNKAIKQILNKLKLTDDDELSKILLQEIKVENNKLKALSKQKEELLNDQSEVVITQSEVLAILDDLDNFQKTFDDLNLEDKQKALKSLIESITLTDDKFIVDFNIKKKLDNAIKKLSSLFAKYKSSQLRHPCRTILYKSKSIYNYFKQRRI</sequence>
<proteinExistence type="predicted"/>
<dbReference type="SMART" id="SM00857">
    <property type="entry name" value="Resolvase"/>
    <property type="match status" value="1"/>
</dbReference>
<dbReference type="GO" id="GO:0003677">
    <property type="term" value="F:DNA binding"/>
    <property type="evidence" value="ECO:0007669"/>
    <property type="project" value="InterPro"/>
</dbReference>
<keyword evidence="1" id="KW-0175">Coiled coil</keyword>
<evidence type="ECO:0000313" key="4">
    <source>
        <dbReference type="EMBL" id="DAD70024.1"/>
    </source>
</evidence>
<reference evidence="4" key="1">
    <citation type="journal article" date="2021" name="Proc. Natl. Acad. Sci. U.S.A.">
        <title>A Catalog of Tens of Thousands of Viruses from Human Metagenomes Reveals Hidden Associations with Chronic Diseases.</title>
        <authorList>
            <person name="Tisza M.J."/>
            <person name="Buck C.B."/>
        </authorList>
    </citation>
    <scope>NUCLEOTIDE SEQUENCE</scope>
    <source>
        <strain evidence="4">Ct6F13</strain>
    </source>
</reference>
<dbReference type="EMBL" id="BK015859">
    <property type="protein sequence ID" value="DAD70024.1"/>
    <property type="molecule type" value="Genomic_DNA"/>
</dbReference>
<evidence type="ECO:0000256" key="1">
    <source>
        <dbReference type="SAM" id="Coils"/>
    </source>
</evidence>
<feature type="domain" description="Recombinase" evidence="3">
    <location>
        <begin position="159"/>
        <end position="304"/>
    </location>
</feature>
<dbReference type="Pfam" id="PF13408">
    <property type="entry name" value="Zn_ribbon_recom"/>
    <property type="match status" value="1"/>
</dbReference>
<dbReference type="InterPro" id="IPR011109">
    <property type="entry name" value="DNA_bind_recombinase_dom"/>
</dbReference>
<dbReference type="InterPro" id="IPR025827">
    <property type="entry name" value="Zn_ribbon_recom_dom"/>
</dbReference>
<dbReference type="InterPro" id="IPR006119">
    <property type="entry name" value="Resolv_N"/>
</dbReference>
<feature type="coiled-coil region" evidence="1">
    <location>
        <begin position="434"/>
        <end position="461"/>
    </location>
</feature>
<dbReference type="PROSITE" id="PS51737">
    <property type="entry name" value="RECOMBINASE_DNA_BIND"/>
    <property type="match status" value="1"/>
</dbReference>
<dbReference type="PANTHER" id="PTHR30461:SF23">
    <property type="entry name" value="DNA RECOMBINASE-RELATED"/>
    <property type="match status" value="1"/>
</dbReference>
<dbReference type="PROSITE" id="PS51736">
    <property type="entry name" value="RECOMBINASES_3"/>
    <property type="match status" value="1"/>
</dbReference>
<dbReference type="CDD" id="cd03768">
    <property type="entry name" value="SR_ResInv"/>
    <property type="match status" value="1"/>
</dbReference>
<organism evidence="4">
    <name type="scientific">Myoviridae sp. ct6F13</name>
    <dbReference type="NCBI Taxonomy" id="2827602"/>
    <lineage>
        <taxon>Viruses</taxon>
        <taxon>Duplodnaviria</taxon>
        <taxon>Heunggongvirae</taxon>
        <taxon>Uroviricota</taxon>
        <taxon>Caudoviricetes</taxon>
    </lineage>
</organism>
<dbReference type="GO" id="GO:0000150">
    <property type="term" value="F:DNA strand exchange activity"/>
    <property type="evidence" value="ECO:0007669"/>
    <property type="project" value="InterPro"/>
</dbReference>
<dbReference type="Gene3D" id="3.90.1750.20">
    <property type="entry name" value="Putative Large Serine Recombinase, Chain B, Domain 2"/>
    <property type="match status" value="1"/>
</dbReference>
<dbReference type="InterPro" id="IPR038109">
    <property type="entry name" value="DNA_bind_recomb_sf"/>
</dbReference>
<dbReference type="SUPFAM" id="SSF53041">
    <property type="entry name" value="Resolvase-like"/>
    <property type="match status" value="1"/>
</dbReference>
<evidence type="ECO:0000259" key="3">
    <source>
        <dbReference type="PROSITE" id="PS51737"/>
    </source>
</evidence>
<name>A0A8S5LJM3_9CAUD</name>